<evidence type="ECO:0000313" key="2">
    <source>
        <dbReference type="EMBL" id="MCD7449741.1"/>
    </source>
</evidence>
<comment type="caution">
    <text evidence="2">The sequence shown here is derived from an EMBL/GenBank/DDBJ whole genome shotgun (WGS) entry which is preliminary data.</text>
</comment>
<feature type="compositionally biased region" description="Basic and acidic residues" evidence="1">
    <location>
        <begin position="84"/>
        <end position="96"/>
    </location>
</feature>
<sequence>MKILHHLGQRNAPKTRALGNKFLLNFTPDVKDSQEKGLTFYGETDINMSKGEDTANENVNDVDDACDARTDETDELQYEKEVKECPEAELEHDKPTKCGQRCRVGPNRR</sequence>
<proteinExistence type="predicted"/>
<dbReference type="EMBL" id="JACEIK010000105">
    <property type="protein sequence ID" value="MCD7449741.1"/>
    <property type="molecule type" value="Genomic_DNA"/>
</dbReference>
<feature type="region of interest" description="Disordered" evidence="1">
    <location>
        <begin position="84"/>
        <end position="109"/>
    </location>
</feature>
<evidence type="ECO:0000256" key="1">
    <source>
        <dbReference type="SAM" id="MobiDB-lite"/>
    </source>
</evidence>
<accession>A0ABS8RU21</accession>
<gene>
    <name evidence="2" type="ORF">HAX54_001310</name>
</gene>
<name>A0ABS8RU21_DATST</name>
<keyword evidence="3" id="KW-1185">Reference proteome</keyword>
<reference evidence="2 3" key="1">
    <citation type="journal article" date="2021" name="BMC Genomics">
        <title>Datura genome reveals duplications of psychoactive alkaloid biosynthetic genes and high mutation rate following tissue culture.</title>
        <authorList>
            <person name="Rajewski A."/>
            <person name="Carter-House D."/>
            <person name="Stajich J."/>
            <person name="Litt A."/>
        </authorList>
    </citation>
    <scope>NUCLEOTIDE SEQUENCE [LARGE SCALE GENOMIC DNA]</scope>
    <source>
        <strain evidence="2">AR-01</strain>
    </source>
</reference>
<organism evidence="2 3">
    <name type="scientific">Datura stramonium</name>
    <name type="common">Jimsonweed</name>
    <name type="synonym">Common thornapple</name>
    <dbReference type="NCBI Taxonomy" id="4076"/>
    <lineage>
        <taxon>Eukaryota</taxon>
        <taxon>Viridiplantae</taxon>
        <taxon>Streptophyta</taxon>
        <taxon>Embryophyta</taxon>
        <taxon>Tracheophyta</taxon>
        <taxon>Spermatophyta</taxon>
        <taxon>Magnoliopsida</taxon>
        <taxon>eudicotyledons</taxon>
        <taxon>Gunneridae</taxon>
        <taxon>Pentapetalae</taxon>
        <taxon>asterids</taxon>
        <taxon>lamiids</taxon>
        <taxon>Solanales</taxon>
        <taxon>Solanaceae</taxon>
        <taxon>Solanoideae</taxon>
        <taxon>Datureae</taxon>
        <taxon>Datura</taxon>
    </lineage>
</organism>
<protein>
    <submittedName>
        <fullName evidence="2">Uncharacterized protein</fullName>
    </submittedName>
</protein>
<evidence type="ECO:0000313" key="3">
    <source>
        <dbReference type="Proteomes" id="UP000823775"/>
    </source>
</evidence>
<dbReference type="Proteomes" id="UP000823775">
    <property type="component" value="Unassembled WGS sequence"/>
</dbReference>